<protein>
    <recommendedName>
        <fullName evidence="2">Peptidase S8/S53 domain-containing protein</fullName>
    </recommendedName>
</protein>
<dbReference type="Proteomes" id="UP000756346">
    <property type="component" value="Unassembled WGS sequence"/>
</dbReference>
<evidence type="ECO:0000313" key="4">
    <source>
        <dbReference type="Proteomes" id="UP000756346"/>
    </source>
</evidence>
<comment type="caution">
    <text evidence="1">Lacks conserved residue(s) required for the propagation of feature annotation.</text>
</comment>
<name>A0A9P8Y5T2_9PEZI</name>
<dbReference type="InterPro" id="IPR000209">
    <property type="entry name" value="Peptidase_S8/S53_dom"/>
</dbReference>
<dbReference type="Gene3D" id="3.40.50.200">
    <property type="entry name" value="Peptidase S8/S53 domain"/>
    <property type="match status" value="1"/>
</dbReference>
<dbReference type="GO" id="GO:0006508">
    <property type="term" value="P:proteolysis"/>
    <property type="evidence" value="ECO:0007669"/>
    <property type="project" value="InterPro"/>
</dbReference>
<evidence type="ECO:0000313" key="3">
    <source>
        <dbReference type="EMBL" id="KAH7029899.1"/>
    </source>
</evidence>
<reference evidence="3" key="1">
    <citation type="journal article" date="2021" name="Nat. Commun.">
        <title>Genetic determinants of endophytism in the Arabidopsis root mycobiome.</title>
        <authorList>
            <person name="Mesny F."/>
            <person name="Miyauchi S."/>
            <person name="Thiergart T."/>
            <person name="Pickel B."/>
            <person name="Atanasova L."/>
            <person name="Karlsson M."/>
            <person name="Huettel B."/>
            <person name="Barry K.W."/>
            <person name="Haridas S."/>
            <person name="Chen C."/>
            <person name="Bauer D."/>
            <person name="Andreopoulos W."/>
            <person name="Pangilinan J."/>
            <person name="LaButti K."/>
            <person name="Riley R."/>
            <person name="Lipzen A."/>
            <person name="Clum A."/>
            <person name="Drula E."/>
            <person name="Henrissat B."/>
            <person name="Kohler A."/>
            <person name="Grigoriev I.V."/>
            <person name="Martin F.M."/>
            <person name="Hacquard S."/>
        </authorList>
    </citation>
    <scope>NUCLEOTIDE SEQUENCE</scope>
    <source>
        <strain evidence="3">MPI-CAGE-CH-0230</strain>
    </source>
</reference>
<dbReference type="GO" id="GO:0004252">
    <property type="term" value="F:serine-type endopeptidase activity"/>
    <property type="evidence" value="ECO:0007669"/>
    <property type="project" value="InterPro"/>
</dbReference>
<organism evidence="3 4">
    <name type="scientific">Microdochium trichocladiopsis</name>
    <dbReference type="NCBI Taxonomy" id="1682393"/>
    <lineage>
        <taxon>Eukaryota</taxon>
        <taxon>Fungi</taxon>
        <taxon>Dikarya</taxon>
        <taxon>Ascomycota</taxon>
        <taxon>Pezizomycotina</taxon>
        <taxon>Sordariomycetes</taxon>
        <taxon>Xylariomycetidae</taxon>
        <taxon>Xylariales</taxon>
        <taxon>Microdochiaceae</taxon>
        <taxon>Microdochium</taxon>
    </lineage>
</organism>
<dbReference type="SUPFAM" id="SSF52743">
    <property type="entry name" value="Subtilisin-like"/>
    <property type="match status" value="1"/>
</dbReference>
<dbReference type="PROSITE" id="PS51892">
    <property type="entry name" value="SUBTILASE"/>
    <property type="match status" value="1"/>
</dbReference>
<dbReference type="AlphaFoldDB" id="A0A9P8Y5T2"/>
<comment type="similarity">
    <text evidence="1">Belongs to the peptidase S8 family.</text>
</comment>
<dbReference type="RefSeq" id="XP_046012187.1">
    <property type="nucleotide sequence ID" value="XM_046154349.1"/>
</dbReference>
<evidence type="ECO:0000256" key="1">
    <source>
        <dbReference type="PROSITE-ProRule" id="PRU01240"/>
    </source>
</evidence>
<comment type="caution">
    <text evidence="3">The sequence shown here is derived from an EMBL/GenBank/DDBJ whole genome shotgun (WGS) entry which is preliminary data.</text>
</comment>
<feature type="domain" description="Peptidase S8/S53" evidence="2">
    <location>
        <begin position="4"/>
        <end position="123"/>
    </location>
</feature>
<keyword evidence="4" id="KW-1185">Reference proteome</keyword>
<gene>
    <name evidence="3" type="ORF">B0I36DRAFT_326472</name>
</gene>
<dbReference type="EMBL" id="JAGTJQ010000006">
    <property type="protein sequence ID" value="KAH7029899.1"/>
    <property type="molecule type" value="Genomic_DNA"/>
</dbReference>
<dbReference type="Pfam" id="PF00082">
    <property type="entry name" value="Peptidase_S8"/>
    <property type="match status" value="1"/>
</dbReference>
<evidence type="ECO:0000259" key="2">
    <source>
        <dbReference type="Pfam" id="PF00082"/>
    </source>
</evidence>
<sequence length="195" mass="20730">MSSGQDIDPNGGHGICVASVAVRTDTPVANDADLVNVKIYDGTLLYAQGPQITTVDELLGGCMFILTDMTEKATTGKAVVNMSLGVPFDAGLDVNRGVNVIEEVLDQFYEKDIVLVVSAGNDGIDLARGRTKRFGPVFPTLAIKTPAKLFEPSNLLGPRVSAILQAPRFVSRNNLERVISQLTHPSTTSGSTRSV</sequence>
<dbReference type="InterPro" id="IPR036852">
    <property type="entry name" value="Peptidase_S8/S53_dom_sf"/>
</dbReference>
<dbReference type="GeneID" id="70183895"/>
<proteinExistence type="inferred from homology"/>
<accession>A0A9P8Y5T2</accession>